<accession>A0A9D1HTG1</accession>
<reference evidence="9" key="1">
    <citation type="submission" date="2020-10" db="EMBL/GenBank/DDBJ databases">
        <authorList>
            <person name="Gilroy R."/>
        </authorList>
    </citation>
    <scope>NUCLEOTIDE SEQUENCE</scope>
    <source>
        <strain evidence="9">CHK197-8231</strain>
    </source>
</reference>
<evidence type="ECO:0000256" key="6">
    <source>
        <dbReference type="ARBA" id="ARBA00023136"/>
    </source>
</evidence>
<keyword evidence="4 7" id="KW-0812">Transmembrane</keyword>
<evidence type="ECO:0000313" key="10">
    <source>
        <dbReference type="Proteomes" id="UP000824087"/>
    </source>
</evidence>
<evidence type="ECO:0000256" key="1">
    <source>
        <dbReference type="ARBA" id="ARBA00004651"/>
    </source>
</evidence>
<dbReference type="Gene3D" id="1.10.3720.10">
    <property type="entry name" value="MetI-like"/>
    <property type="match status" value="1"/>
</dbReference>
<evidence type="ECO:0000256" key="2">
    <source>
        <dbReference type="ARBA" id="ARBA00022448"/>
    </source>
</evidence>
<comment type="caution">
    <text evidence="9">The sequence shown here is derived from an EMBL/GenBank/DDBJ whole genome shotgun (WGS) entry which is preliminary data.</text>
</comment>
<dbReference type="PROSITE" id="PS50928">
    <property type="entry name" value="ABC_TM1"/>
    <property type="match status" value="1"/>
</dbReference>
<keyword evidence="2 7" id="KW-0813">Transport</keyword>
<dbReference type="CDD" id="cd06261">
    <property type="entry name" value="TM_PBP2"/>
    <property type="match status" value="1"/>
</dbReference>
<dbReference type="Pfam" id="PF00528">
    <property type="entry name" value="BPD_transp_1"/>
    <property type="match status" value="1"/>
</dbReference>
<feature type="transmembrane region" description="Helical" evidence="7">
    <location>
        <begin position="18"/>
        <end position="38"/>
    </location>
</feature>
<feature type="domain" description="ABC transmembrane type-1" evidence="8">
    <location>
        <begin position="68"/>
        <end position="252"/>
    </location>
</feature>
<evidence type="ECO:0000256" key="5">
    <source>
        <dbReference type="ARBA" id="ARBA00022989"/>
    </source>
</evidence>
<keyword evidence="6 7" id="KW-0472">Membrane</keyword>
<dbReference type="EMBL" id="DVML01000012">
    <property type="protein sequence ID" value="HIU22336.1"/>
    <property type="molecule type" value="Genomic_DNA"/>
</dbReference>
<dbReference type="GO" id="GO:0055085">
    <property type="term" value="P:transmembrane transport"/>
    <property type="evidence" value="ECO:0007669"/>
    <property type="project" value="InterPro"/>
</dbReference>
<gene>
    <name evidence="9" type="ORF">IAD49_02010</name>
</gene>
<feature type="transmembrane region" description="Helical" evidence="7">
    <location>
        <begin position="233"/>
        <end position="255"/>
    </location>
</feature>
<keyword evidence="5 7" id="KW-1133">Transmembrane helix</keyword>
<organism evidence="9 10">
    <name type="scientific">Candidatus Fimihabitans intestinipullorum</name>
    <dbReference type="NCBI Taxonomy" id="2840820"/>
    <lineage>
        <taxon>Bacteria</taxon>
        <taxon>Bacillati</taxon>
        <taxon>Mycoplasmatota</taxon>
        <taxon>Mycoplasmatota incertae sedis</taxon>
        <taxon>Candidatus Fimihabitans</taxon>
    </lineage>
</organism>
<name>A0A9D1HTG1_9BACT</name>
<feature type="transmembrane region" description="Helical" evidence="7">
    <location>
        <begin position="76"/>
        <end position="101"/>
    </location>
</feature>
<dbReference type="AlphaFoldDB" id="A0A9D1HTG1"/>
<protein>
    <submittedName>
        <fullName evidence="9">ABC transporter permease</fullName>
    </submittedName>
</protein>
<dbReference type="Proteomes" id="UP000824087">
    <property type="component" value="Unassembled WGS sequence"/>
</dbReference>
<evidence type="ECO:0000313" key="9">
    <source>
        <dbReference type="EMBL" id="HIU22336.1"/>
    </source>
</evidence>
<sequence length="260" mass="29450">MYSEEHRRFLKKIKRTHILVLLTQLFIIISFLGIWQLLADLEVINTFISSSPKSIVDTIIGLYLDNNLWNHIGITIYETIISFLLGTLIGTFIASILWWFPFLAKVLDPYLTILNSLPKVALGPIIIIWAGAGMTSIILMALLISLIITIINVYQGFVETDPNKIKLMKSFRATKWQIFSKLILPSTKPTIINALKINVSMSLIGVIMGEFLVSKEGIGYLITYGSQVFNLDLVMSGVIILCIVATMMYYCVLWIEKKFH</sequence>
<comment type="subcellular location">
    <subcellularLocation>
        <location evidence="1 7">Cell membrane</location>
        <topology evidence="1 7">Multi-pass membrane protein</topology>
    </subcellularLocation>
</comment>
<dbReference type="PANTHER" id="PTHR30151">
    <property type="entry name" value="ALKANE SULFONATE ABC TRANSPORTER-RELATED, MEMBRANE SUBUNIT"/>
    <property type="match status" value="1"/>
</dbReference>
<evidence type="ECO:0000256" key="7">
    <source>
        <dbReference type="RuleBase" id="RU363032"/>
    </source>
</evidence>
<dbReference type="InterPro" id="IPR000515">
    <property type="entry name" value="MetI-like"/>
</dbReference>
<evidence type="ECO:0000256" key="3">
    <source>
        <dbReference type="ARBA" id="ARBA00022475"/>
    </source>
</evidence>
<keyword evidence="3" id="KW-1003">Cell membrane</keyword>
<proteinExistence type="inferred from homology"/>
<dbReference type="InterPro" id="IPR035906">
    <property type="entry name" value="MetI-like_sf"/>
</dbReference>
<evidence type="ECO:0000259" key="8">
    <source>
        <dbReference type="PROSITE" id="PS50928"/>
    </source>
</evidence>
<dbReference type="PANTHER" id="PTHR30151:SF19">
    <property type="entry name" value="ABC TRANSPORTER PERMEASE"/>
    <property type="match status" value="1"/>
</dbReference>
<dbReference type="SUPFAM" id="SSF161098">
    <property type="entry name" value="MetI-like"/>
    <property type="match status" value="1"/>
</dbReference>
<feature type="transmembrane region" description="Helical" evidence="7">
    <location>
        <begin position="191"/>
        <end position="213"/>
    </location>
</feature>
<feature type="transmembrane region" description="Helical" evidence="7">
    <location>
        <begin position="121"/>
        <end position="154"/>
    </location>
</feature>
<evidence type="ECO:0000256" key="4">
    <source>
        <dbReference type="ARBA" id="ARBA00022692"/>
    </source>
</evidence>
<dbReference type="GO" id="GO:0005886">
    <property type="term" value="C:plasma membrane"/>
    <property type="evidence" value="ECO:0007669"/>
    <property type="project" value="UniProtKB-SubCell"/>
</dbReference>
<reference evidence="9" key="2">
    <citation type="journal article" date="2021" name="PeerJ">
        <title>Extensive microbial diversity within the chicken gut microbiome revealed by metagenomics and culture.</title>
        <authorList>
            <person name="Gilroy R."/>
            <person name="Ravi A."/>
            <person name="Getino M."/>
            <person name="Pursley I."/>
            <person name="Horton D.L."/>
            <person name="Alikhan N.F."/>
            <person name="Baker D."/>
            <person name="Gharbi K."/>
            <person name="Hall N."/>
            <person name="Watson M."/>
            <person name="Adriaenssens E.M."/>
            <person name="Foster-Nyarko E."/>
            <person name="Jarju S."/>
            <person name="Secka A."/>
            <person name="Antonio M."/>
            <person name="Oren A."/>
            <person name="Chaudhuri R.R."/>
            <person name="La Ragione R."/>
            <person name="Hildebrand F."/>
            <person name="Pallen M.J."/>
        </authorList>
    </citation>
    <scope>NUCLEOTIDE SEQUENCE</scope>
    <source>
        <strain evidence="9">CHK197-8231</strain>
    </source>
</reference>
<comment type="similarity">
    <text evidence="7">Belongs to the binding-protein-dependent transport system permease family.</text>
</comment>